<keyword evidence="4" id="KW-0378">Hydrolase</keyword>
<proteinExistence type="predicted"/>
<evidence type="ECO:0000256" key="3">
    <source>
        <dbReference type="ARBA" id="ARBA00022553"/>
    </source>
</evidence>
<keyword evidence="8" id="KW-0636">Prenylation</keyword>
<accession>A0AAY4BGW9</accession>
<keyword evidence="5" id="KW-0694">RNA-binding</keyword>
<feature type="domain" description="Cyclic nucleotide phosphodiesterase catalytic" evidence="10">
    <location>
        <begin position="152"/>
        <end position="378"/>
    </location>
</feature>
<evidence type="ECO:0000256" key="1">
    <source>
        <dbReference type="ARBA" id="ARBA00004635"/>
    </source>
</evidence>
<reference evidence="11 12" key="1">
    <citation type="submission" date="2020-06" db="EMBL/GenBank/DDBJ databases">
        <authorList>
            <consortium name="Wellcome Sanger Institute Data Sharing"/>
        </authorList>
    </citation>
    <scope>NUCLEOTIDE SEQUENCE [LARGE SCALE GENOMIC DNA]</scope>
</reference>
<dbReference type="GO" id="GO:0004113">
    <property type="term" value="F:2',3'-cyclic-nucleotide 3'-phosphodiesterase activity"/>
    <property type="evidence" value="ECO:0007669"/>
    <property type="project" value="InterPro"/>
</dbReference>
<evidence type="ECO:0000256" key="2">
    <source>
        <dbReference type="ARBA" id="ARBA00022481"/>
    </source>
</evidence>
<dbReference type="RefSeq" id="XP_028843209.1">
    <property type="nucleotide sequence ID" value="XM_028987376.1"/>
</dbReference>
<sequence length="383" mass="41939">MEQTADIVEPTPETQEAREEKNLEAEPAVTLEDAQEKPPQPERAEEQLESRAGDPELHQQQGEAAGLHEVLHEEATVEAVDPEEDVPEQKAEAEGEVVETEAENVEVLHEEVMVEAVDPAEDVPEQKAEAEGEAVKTEAEDVEGGAADDDRLPLFFGFFINPFEQEKVKSFASNFLKTLSTQEAFREHSGEFSSEKELNLEQYFHHEGPLHCTTKFCDGGKADGSGKYALQEVVKERYNSETKLSLTALMVTPRTLGTRVALTPEQLELWPEGGDTDGPAASVPGVGTLPVGSRAHVTLGCAMGVEAVQTGLDLLEAELLLKGDQTSDVRVELEQGALVYLGEGRWFLTLKEPMVVSAIFSGQSAENEDVKKDEKKKRKCAIM</sequence>
<evidence type="ECO:0000256" key="6">
    <source>
        <dbReference type="ARBA" id="ARBA00023136"/>
    </source>
</evidence>
<dbReference type="Proteomes" id="UP000694580">
    <property type="component" value="Chromosome 7"/>
</dbReference>
<feature type="compositionally biased region" description="Basic and acidic residues" evidence="9">
    <location>
        <begin position="34"/>
        <end position="57"/>
    </location>
</feature>
<comment type="subcellular location">
    <subcellularLocation>
        <location evidence="1">Membrane</location>
        <topology evidence="1">Lipid-anchor</topology>
    </subcellularLocation>
</comment>
<dbReference type="Pfam" id="PF05881">
    <property type="entry name" value="CNPase"/>
    <property type="match status" value="1"/>
</dbReference>
<dbReference type="Gene3D" id="3.90.1740.10">
    <property type="entry name" value="2',3'-cyclic nucleotide 3'-phosphodiesterase superfamily"/>
    <property type="match status" value="1"/>
</dbReference>
<keyword evidence="2" id="KW-0488">Methylation</keyword>
<dbReference type="RefSeq" id="XP_028843208.1">
    <property type="nucleotide sequence ID" value="XM_028987375.1"/>
</dbReference>
<dbReference type="GO" id="GO:0003723">
    <property type="term" value="F:RNA binding"/>
    <property type="evidence" value="ECO:0007669"/>
    <property type="project" value="UniProtKB-KW"/>
</dbReference>
<dbReference type="GO" id="GO:0016020">
    <property type="term" value="C:membrane"/>
    <property type="evidence" value="ECO:0007669"/>
    <property type="project" value="UniProtKB-SubCell"/>
</dbReference>
<evidence type="ECO:0000256" key="7">
    <source>
        <dbReference type="ARBA" id="ARBA00023288"/>
    </source>
</evidence>
<dbReference type="InterPro" id="IPR008431">
    <property type="entry name" value="CNPase"/>
</dbReference>
<feature type="region of interest" description="Disordered" evidence="9">
    <location>
        <begin position="1"/>
        <end position="100"/>
    </location>
</feature>
<evidence type="ECO:0000256" key="9">
    <source>
        <dbReference type="SAM" id="MobiDB-lite"/>
    </source>
</evidence>
<dbReference type="SUPFAM" id="SSF55144">
    <property type="entry name" value="LigT-like"/>
    <property type="match status" value="1"/>
</dbReference>
<name>A0AAY4BGW9_9TELE</name>
<evidence type="ECO:0000313" key="12">
    <source>
        <dbReference type="Proteomes" id="UP000694580"/>
    </source>
</evidence>
<evidence type="ECO:0000256" key="4">
    <source>
        <dbReference type="ARBA" id="ARBA00022801"/>
    </source>
</evidence>
<evidence type="ECO:0000256" key="8">
    <source>
        <dbReference type="ARBA" id="ARBA00023289"/>
    </source>
</evidence>
<gene>
    <name evidence="11" type="primary">CNP</name>
</gene>
<reference evidence="11" key="2">
    <citation type="submission" date="2025-08" db="UniProtKB">
        <authorList>
            <consortium name="Ensembl"/>
        </authorList>
    </citation>
    <scope>IDENTIFICATION</scope>
</reference>
<dbReference type="GeneID" id="114794668"/>
<dbReference type="InterPro" id="IPR009097">
    <property type="entry name" value="Cyclic_Pdiesterase"/>
</dbReference>
<keyword evidence="7" id="KW-0449">Lipoprotein</keyword>
<dbReference type="AlphaFoldDB" id="A0AAY4BGW9"/>
<keyword evidence="3" id="KW-0597">Phosphoprotein</keyword>
<feature type="compositionally biased region" description="Basic and acidic residues" evidence="9">
    <location>
        <begin position="124"/>
        <end position="139"/>
    </location>
</feature>
<protein>
    <recommendedName>
        <fullName evidence="10">Cyclic nucleotide phosphodiesterase catalytic domain-containing protein</fullName>
    </recommendedName>
</protein>
<keyword evidence="6" id="KW-0472">Membrane</keyword>
<dbReference type="GO" id="GO:0009214">
    <property type="term" value="P:cyclic nucleotide catabolic process"/>
    <property type="evidence" value="ECO:0007669"/>
    <property type="project" value="InterPro"/>
</dbReference>
<dbReference type="GO" id="GO:0005737">
    <property type="term" value="C:cytoplasm"/>
    <property type="evidence" value="ECO:0007669"/>
    <property type="project" value="TreeGrafter"/>
</dbReference>
<evidence type="ECO:0000259" key="10">
    <source>
        <dbReference type="Pfam" id="PF05881"/>
    </source>
</evidence>
<dbReference type="InterPro" id="IPR047325">
    <property type="entry name" value="CNPase_cat"/>
</dbReference>
<dbReference type="Ensembl" id="ENSDCDT00010021343.1">
    <property type="protein sequence ID" value="ENSDCDP00010020175.1"/>
    <property type="gene ID" value="ENSDCDG00010009121.1"/>
</dbReference>
<dbReference type="PANTHER" id="PTHR10156">
    <property type="entry name" value="2',3'-CYCLIC-NUCLEOTIDE 3'-PHOSPHODIESTERASE"/>
    <property type="match status" value="1"/>
</dbReference>
<dbReference type="PANTHER" id="PTHR10156:SF0">
    <property type="entry name" value="2',3'-CYCLIC-NUCLEOTIDE 3'-PHOSPHODIESTERASE"/>
    <property type="match status" value="1"/>
</dbReference>
<evidence type="ECO:0000313" key="11">
    <source>
        <dbReference type="Ensembl" id="ENSDCDP00010020175.1"/>
    </source>
</evidence>
<reference evidence="11" key="3">
    <citation type="submission" date="2025-09" db="UniProtKB">
        <authorList>
            <consortium name="Ensembl"/>
        </authorList>
    </citation>
    <scope>IDENTIFICATION</scope>
</reference>
<evidence type="ECO:0000256" key="5">
    <source>
        <dbReference type="ARBA" id="ARBA00022884"/>
    </source>
</evidence>
<keyword evidence="12" id="KW-1185">Reference proteome</keyword>
<dbReference type="GeneTree" id="ENSGT00510000048410"/>
<feature type="region of interest" description="Disordered" evidence="9">
    <location>
        <begin position="121"/>
        <end position="144"/>
    </location>
</feature>
<feature type="compositionally biased region" description="Basic and acidic residues" evidence="9">
    <location>
        <begin position="15"/>
        <end position="24"/>
    </location>
</feature>
<organism evidence="11 12">
    <name type="scientific">Denticeps clupeoides</name>
    <name type="common">denticle herring</name>
    <dbReference type="NCBI Taxonomy" id="299321"/>
    <lineage>
        <taxon>Eukaryota</taxon>
        <taxon>Metazoa</taxon>
        <taxon>Chordata</taxon>
        <taxon>Craniata</taxon>
        <taxon>Vertebrata</taxon>
        <taxon>Euteleostomi</taxon>
        <taxon>Actinopterygii</taxon>
        <taxon>Neopterygii</taxon>
        <taxon>Teleostei</taxon>
        <taxon>Clupei</taxon>
        <taxon>Clupeiformes</taxon>
        <taxon>Denticipitoidei</taxon>
        <taxon>Denticipitidae</taxon>
        <taxon>Denticeps</taxon>
    </lineage>
</organism>